<reference evidence="10 11" key="1">
    <citation type="journal article" date="2018" name="Sci. Rep.">
        <title>Comparative analysis of the Pocillopora damicornis genome highlights role of immune system in coral evolution.</title>
        <authorList>
            <person name="Cunning R."/>
            <person name="Bay R.A."/>
            <person name="Gillette P."/>
            <person name="Baker A.C."/>
            <person name="Traylor-Knowles N."/>
        </authorList>
    </citation>
    <scope>NUCLEOTIDE SEQUENCE [LARGE SCALE GENOMIC DNA]</scope>
    <source>
        <strain evidence="10">RSMAS</strain>
        <tissue evidence="10">Whole animal</tissue>
    </source>
</reference>
<sequence>MALQGFVFKKFSVTTIHECDMSCQREITCQSFNYVIVEKSCELNNRTKEARPENFQPDPARFYYTRFVGRTPLGSIPQLPAKSCREIKASEGQDAISNKYWLDPSGNGKAVLVNCDMEMEDIDECITGNHDCHVNATCTNTIGSHNCTCKEGFTGDGRLCSAFNCAEIQKSAGKSTDGTYTIKPDNMTAFEVFCDQTTAGGGWTVFQRRLDGSVDFYRNWSDYKHGFGDVYGEFWLGLDKIHRLTSDNNSMLRVDLEDFKGNTTYAEYNIFGVMSEKDKYRLILGFYSDFMQFCRLECHHVMRNYMTRFNPSGSAGDSLSYHRDRPWSTPDQDNDEYPFGNCAEYYHGAWWYKRCSRSNLNGRYHRGNDSSYAPGVTWREKERKRERRFLKRTEMKIRPADF</sequence>
<dbReference type="Gene3D" id="3.50.4.10">
    <property type="entry name" value="Hepatocyte Growth Factor"/>
    <property type="match status" value="1"/>
</dbReference>
<dbReference type="Gene3D" id="2.10.25.10">
    <property type="entry name" value="Laminin"/>
    <property type="match status" value="1"/>
</dbReference>
<dbReference type="FunFam" id="2.10.25.10:FF:000038">
    <property type="entry name" value="Fibrillin 2"/>
    <property type="match status" value="1"/>
</dbReference>
<dbReference type="InterPro" id="IPR000742">
    <property type="entry name" value="EGF"/>
</dbReference>
<dbReference type="Gene3D" id="3.90.215.10">
    <property type="entry name" value="Gamma Fibrinogen, chain A, domain 1"/>
    <property type="match status" value="1"/>
</dbReference>
<dbReference type="SUPFAM" id="SSF57196">
    <property type="entry name" value="EGF/Laminin"/>
    <property type="match status" value="1"/>
</dbReference>
<proteinExistence type="predicted"/>
<dbReference type="InterPro" id="IPR036056">
    <property type="entry name" value="Fibrinogen-like_C"/>
</dbReference>
<dbReference type="OrthoDB" id="6145874at2759"/>
<dbReference type="PROSITE" id="PS00514">
    <property type="entry name" value="FIBRINOGEN_C_1"/>
    <property type="match status" value="1"/>
</dbReference>
<evidence type="ECO:0000256" key="5">
    <source>
        <dbReference type="PROSITE-ProRule" id="PRU00076"/>
    </source>
</evidence>
<evidence type="ECO:0000259" key="8">
    <source>
        <dbReference type="PROSITE" id="PS50948"/>
    </source>
</evidence>
<protein>
    <recommendedName>
        <fullName evidence="12">Fibrinogen C-terminal domain-containing protein</fullName>
    </recommendedName>
</protein>
<organism evidence="10 11">
    <name type="scientific">Pocillopora damicornis</name>
    <name type="common">Cauliflower coral</name>
    <name type="synonym">Millepora damicornis</name>
    <dbReference type="NCBI Taxonomy" id="46731"/>
    <lineage>
        <taxon>Eukaryota</taxon>
        <taxon>Metazoa</taxon>
        <taxon>Cnidaria</taxon>
        <taxon>Anthozoa</taxon>
        <taxon>Hexacorallia</taxon>
        <taxon>Scleractinia</taxon>
        <taxon>Astrocoeniina</taxon>
        <taxon>Pocilloporidae</taxon>
        <taxon>Pocillopora</taxon>
    </lineage>
</organism>
<evidence type="ECO:0000256" key="2">
    <source>
        <dbReference type="ARBA" id="ARBA00022729"/>
    </source>
</evidence>
<dbReference type="InterPro" id="IPR020837">
    <property type="entry name" value="Fibrinogen_CS"/>
</dbReference>
<dbReference type="InterPro" id="IPR003609">
    <property type="entry name" value="Pan_app"/>
</dbReference>
<dbReference type="InterPro" id="IPR050373">
    <property type="entry name" value="Fibrinogen_C-term_domain"/>
</dbReference>
<keyword evidence="1 5" id="KW-0245">EGF-like domain</keyword>
<evidence type="ECO:0000256" key="4">
    <source>
        <dbReference type="ARBA" id="ARBA00023157"/>
    </source>
</evidence>
<dbReference type="InterPro" id="IPR014716">
    <property type="entry name" value="Fibrinogen_a/b/g_C_1"/>
</dbReference>
<keyword evidence="2" id="KW-0732">Signal</keyword>
<evidence type="ECO:0000256" key="1">
    <source>
        <dbReference type="ARBA" id="ARBA00022536"/>
    </source>
</evidence>
<dbReference type="SUPFAM" id="SSF57414">
    <property type="entry name" value="Hairpin loop containing domain-like"/>
    <property type="match status" value="1"/>
</dbReference>
<name>A0A3M6UAU9_POCDA</name>
<dbReference type="CDD" id="cd00087">
    <property type="entry name" value="FReD"/>
    <property type="match status" value="1"/>
</dbReference>
<dbReference type="SMART" id="SM00186">
    <property type="entry name" value="FBG"/>
    <property type="match status" value="1"/>
</dbReference>
<dbReference type="InterPro" id="IPR002181">
    <property type="entry name" value="Fibrinogen_a/b/g_C_dom"/>
</dbReference>
<dbReference type="GO" id="GO:0005509">
    <property type="term" value="F:calcium ion binding"/>
    <property type="evidence" value="ECO:0007669"/>
    <property type="project" value="InterPro"/>
</dbReference>
<dbReference type="EMBL" id="RCHS01001895">
    <property type="protein sequence ID" value="RMX50785.1"/>
    <property type="molecule type" value="Genomic_DNA"/>
</dbReference>
<dbReference type="Gene3D" id="3.30.750.130">
    <property type="match status" value="1"/>
</dbReference>
<evidence type="ECO:0008006" key="12">
    <source>
        <dbReference type="Google" id="ProtNLM"/>
    </source>
</evidence>
<evidence type="ECO:0000256" key="3">
    <source>
        <dbReference type="ARBA" id="ARBA00022737"/>
    </source>
</evidence>
<keyword evidence="4" id="KW-1015">Disulfide bond</keyword>
<feature type="region of interest" description="Disordered" evidence="6">
    <location>
        <begin position="313"/>
        <end position="332"/>
    </location>
</feature>
<dbReference type="InterPro" id="IPR024731">
    <property type="entry name" value="NELL2-like_EGF"/>
</dbReference>
<keyword evidence="11" id="KW-1185">Reference proteome</keyword>
<dbReference type="SMART" id="SM00181">
    <property type="entry name" value="EGF"/>
    <property type="match status" value="1"/>
</dbReference>
<feature type="domain" description="EGF-like" evidence="7">
    <location>
        <begin position="121"/>
        <end position="161"/>
    </location>
</feature>
<accession>A0A3M6UAU9</accession>
<gene>
    <name evidence="10" type="ORF">pdam_00003191</name>
</gene>
<keyword evidence="3" id="KW-0677">Repeat</keyword>
<dbReference type="PROSITE" id="PS51406">
    <property type="entry name" value="FIBRINOGEN_C_2"/>
    <property type="match status" value="1"/>
</dbReference>
<evidence type="ECO:0000313" key="10">
    <source>
        <dbReference type="EMBL" id="RMX50785.1"/>
    </source>
</evidence>
<dbReference type="Pfam" id="PF12947">
    <property type="entry name" value="EGF_3"/>
    <property type="match status" value="1"/>
</dbReference>
<feature type="domain" description="Apple" evidence="8">
    <location>
        <begin position="1"/>
        <end position="68"/>
    </location>
</feature>
<comment type="caution">
    <text evidence="5">Lacks conserved residue(s) required for the propagation of feature annotation.</text>
</comment>
<dbReference type="GO" id="GO:0005615">
    <property type="term" value="C:extracellular space"/>
    <property type="evidence" value="ECO:0007669"/>
    <property type="project" value="TreeGrafter"/>
</dbReference>
<dbReference type="Proteomes" id="UP000275408">
    <property type="component" value="Unassembled WGS sequence"/>
</dbReference>
<comment type="caution">
    <text evidence="10">The sequence shown here is derived from an EMBL/GenBank/DDBJ whole genome shotgun (WGS) entry which is preliminary data.</text>
</comment>
<feature type="domain" description="Fibrinogen C-terminal" evidence="9">
    <location>
        <begin position="156"/>
        <end position="401"/>
    </location>
</feature>
<dbReference type="InterPro" id="IPR001881">
    <property type="entry name" value="EGF-like_Ca-bd_dom"/>
</dbReference>
<dbReference type="CDD" id="cd00054">
    <property type="entry name" value="EGF_CA"/>
    <property type="match status" value="1"/>
</dbReference>
<dbReference type="PROSITE" id="PS50026">
    <property type="entry name" value="EGF_3"/>
    <property type="match status" value="1"/>
</dbReference>
<evidence type="ECO:0000259" key="7">
    <source>
        <dbReference type="PROSITE" id="PS50026"/>
    </source>
</evidence>
<dbReference type="PANTHER" id="PTHR19143">
    <property type="entry name" value="FIBRINOGEN/TENASCIN/ANGIOPOEITIN"/>
    <property type="match status" value="1"/>
</dbReference>
<dbReference type="PANTHER" id="PTHR19143:SF458">
    <property type="entry name" value="FIBRINOGEN C-TERMINAL DOMAIN-CONTAINING PROTEIN-RELATED"/>
    <property type="match status" value="1"/>
</dbReference>
<evidence type="ECO:0000313" key="11">
    <source>
        <dbReference type="Proteomes" id="UP000275408"/>
    </source>
</evidence>
<dbReference type="NCBIfam" id="NF040941">
    <property type="entry name" value="GGGWT_bact"/>
    <property type="match status" value="1"/>
</dbReference>
<dbReference type="AlphaFoldDB" id="A0A3M6UAU9"/>
<evidence type="ECO:0000256" key="6">
    <source>
        <dbReference type="SAM" id="MobiDB-lite"/>
    </source>
</evidence>
<evidence type="ECO:0000259" key="9">
    <source>
        <dbReference type="PROSITE" id="PS51406"/>
    </source>
</evidence>
<dbReference type="Pfam" id="PF00024">
    <property type="entry name" value="PAN_1"/>
    <property type="match status" value="1"/>
</dbReference>
<dbReference type="SUPFAM" id="SSF56496">
    <property type="entry name" value="Fibrinogen C-terminal domain-like"/>
    <property type="match status" value="2"/>
</dbReference>
<dbReference type="PROSITE" id="PS01186">
    <property type="entry name" value="EGF_2"/>
    <property type="match status" value="1"/>
</dbReference>
<dbReference type="SMART" id="SM00179">
    <property type="entry name" value="EGF_CA"/>
    <property type="match status" value="1"/>
</dbReference>
<dbReference type="PROSITE" id="PS50948">
    <property type="entry name" value="PAN"/>
    <property type="match status" value="1"/>
</dbReference>
<dbReference type="Pfam" id="PF00147">
    <property type="entry name" value="Fibrinogen_C"/>
    <property type="match status" value="1"/>
</dbReference>